<accession>A0A6B0RZJ0</accession>
<evidence type="ECO:0000313" key="3">
    <source>
        <dbReference type="Proteomes" id="UP000322234"/>
    </source>
</evidence>
<feature type="region of interest" description="Disordered" evidence="1">
    <location>
        <begin position="1"/>
        <end position="26"/>
    </location>
</feature>
<sequence>MDMSGEEQDPSCRENCDSSRGPKGREGCESTIILYSWKPTGQCGQDRAQCVLRARVRCTSEDGRIAPSEHCWTWDFLSPLFCPPGQSGPDQHRRGRECGYLRIRKLQYVTLENSKVEETA</sequence>
<evidence type="ECO:0000256" key="1">
    <source>
        <dbReference type="SAM" id="MobiDB-lite"/>
    </source>
</evidence>
<protein>
    <submittedName>
        <fullName evidence="2">Uncharacterized protein</fullName>
    </submittedName>
</protein>
<keyword evidence="3" id="KW-1185">Reference proteome</keyword>
<comment type="caution">
    <text evidence="2">The sequence shown here is derived from an EMBL/GenBank/DDBJ whole genome shotgun (WGS) entry which is preliminary data.</text>
</comment>
<dbReference type="Proteomes" id="UP000322234">
    <property type="component" value="Unassembled WGS sequence"/>
</dbReference>
<organism evidence="2 3">
    <name type="scientific">Bos mutus</name>
    <name type="common">wild yak</name>
    <dbReference type="NCBI Taxonomy" id="72004"/>
    <lineage>
        <taxon>Eukaryota</taxon>
        <taxon>Metazoa</taxon>
        <taxon>Chordata</taxon>
        <taxon>Craniata</taxon>
        <taxon>Vertebrata</taxon>
        <taxon>Euteleostomi</taxon>
        <taxon>Mammalia</taxon>
        <taxon>Eutheria</taxon>
        <taxon>Laurasiatheria</taxon>
        <taxon>Artiodactyla</taxon>
        <taxon>Ruminantia</taxon>
        <taxon>Pecora</taxon>
        <taxon>Bovidae</taxon>
        <taxon>Bovinae</taxon>
        <taxon>Bos</taxon>
    </lineage>
</organism>
<dbReference type="EMBL" id="VBQZ03000136">
    <property type="protein sequence ID" value="MXQ95480.1"/>
    <property type="molecule type" value="Genomic_DNA"/>
</dbReference>
<name>A0A6B0RZJ0_9CETA</name>
<reference evidence="2" key="1">
    <citation type="submission" date="2019-10" db="EMBL/GenBank/DDBJ databases">
        <title>The sequence and de novo assembly of the wild yak genome.</title>
        <authorList>
            <person name="Liu Y."/>
        </authorList>
    </citation>
    <scope>NUCLEOTIDE SEQUENCE [LARGE SCALE GENOMIC DNA]</scope>
    <source>
        <strain evidence="2">WY2019</strain>
    </source>
</reference>
<gene>
    <name evidence="2" type="ORF">E5288_WYG012574</name>
</gene>
<dbReference type="AlphaFoldDB" id="A0A6B0RZJ0"/>
<evidence type="ECO:0000313" key="2">
    <source>
        <dbReference type="EMBL" id="MXQ95480.1"/>
    </source>
</evidence>
<proteinExistence type="predicted"/>